<protein>
    <submittedName>
        <fullName evidence="1">Uncharacterized protein</fullName>
    </submittedName>
</protein>
<name>A0A6S7D4A1_9BURK</name>
<accession>A0A6S7D4A1</accession>
<gene>
    <name evidence="1" type="ORF">LMG28138_03907</name>
</gene>
<sequence>MSKQFKVGDRLRFHGVFAGKALEPGNAGFDRVGKLASVVHPSEPGHTTVWVRFDGDPSKENWFPERFELVQREFKVGDVLIPAAGGIGERLRNLCERAGFDPARMVVRSLDFRGWPILTWESADETLGCNPDIFESAPPIANTYYRIQAGALTFTTHHADAAAAKEWLQENGDVGATYTIQEVRDVATYSVTRELKETA</sequence>
<dbReference type="AlphaFoldDB" id="A0A6S7D4A1"/>
<dbReference type="EMBL" id="CADIKM010000021">
    <property type="protein sequence ID" value="CAB3795574.1"/>
    <property type="molecule type" value="Genomic_DNA"/>
</dbReference>
<evidence type="ECO:0000313" key="2">
    <source>
        <dbReference type="Proteomes" id="UP000494115"/>
    </source>
</evidence>
<dbReference type="Proteomes" id="UP000494115">
    <property type="component" value="Unassembled WGS sequence"/>
</dbReference>
<reference evidence="1 2" key="1">
    <citation type="submission" date="2020-04" db="EMBL/GenBank/DDBJ databases">
        <authorList>
            <person name="De Canck E."/>
        </authorList>
    </citation>
    <scope>NUCLEOTIDE SEQUENCE [LARGE SCALE GENOMIC DNA]</scope>
    <source>
        <strain evidence="1 2">LMG 28138</strain>
    </source>
</reference>
<dbReference type="RefSeq" id="WP_175106457.1">
    <property type="nucleotide sequence ID" value="NZ_CADIKM010000021.1"/>
</dbReference>
<keyword evidence="2" id="KW-1185">Reference proteome</keyword>
<proteinExistence type="predicted"/>
<evidence type="ECO:0000313" key="1">
    <source>
        <dbReference type="EMBL" id="CAB3795574.1"/>
    </source>
</evidence>
<organism evidence="1 2">
    <name type="scientific">Pararobbsia alpina</name>
    <dbReference type="NCBI Taxonomy" id="621374"/>
    <lineage>
        <taxon>Bacteria</taxon>
        <taxon>Pseudomonadati</taxon>
        <taxon>Pseudomonadota</taxon>
        <taxon>Betaproteobacteria</taxon>
        <taxon>Burkholderiales</taxon>
        <taxon>Burkholderiaceae</taxon>
        <taxon>Pararobbsia</taxon>
    </lineage>
</organism>